<evidence type="ECO:0000313" key="2">
    <source>
        <dbReference type="EMBL" id="ODQ66811.1"/>
    </source>
</evidence>
<proteinExistence type="predicted"/>
<dbReference type="GO" id="GO:0000935">
    <property type="term" value="C:division septum"/>
    <property type="evidence" value="ECO:0007669"/>
    <property type="project" value="TreeGrafter"/>
</dbReference>
<dbReference type="SMART" id="SM01017">
    <property type="entry name" value="Arrestin_C"/>
    <property type="match status" value="1"/>
</dbReference>
<organism evidence="2 3">
    <name type="scientific">Nadsonia fulvescens var. elongata DSM 6958</name>
    <dbReference type="NCBI Taxonomy" id="857566"/>
    <lineage>
        <taxon>Eukaryota</taxon>
        <taxon>Fungi</taxon>
        <taxon>Dikarya</taxon>
        <taxon>Ascomycota</taxon>
        <taxon>Saccharomycotina</taxon>
        <taxon>Dipodascomycetes</taxon>
        <taxon>Dipodascales</taxon>
        <taxon>Dipodascales incertae sedis</taxon>
        <taxon>Nadsonia</taxon>
    </lineage>
</organism>
<feature type="domain" description="Arrestin C-terminal-like" evidence="1">
    <location>
        <begin position="175"/>
        <end position="331"/>
    </location>
</feature>
<dbReference type="InterPro" id="IPR014752">
    <property type="entry name" value="Arrestin-like_C"/>
</dbReference>
<dbReference type="InterPro" id="IPR011022">
    <property type="entry name" value="Arrestin_C-like"/>
</dbReference>
<dbReference type="PANTHER" id="PTHR36419">
    <property type="entry name" value="ARRESTIN FAMILY PROTEIN 1"/>
    <property type="match status" value="1"/>
</dbReference>
<dbReference type="Pfam" id="PF02752">
    <property type="entry name" value="Arrestin_C"/>
    <property type="match status" value="1"/>
</dbReference>
<protein>
    <recommendedName>
        <fullName evidence="1">Arrestin C-terminal-like domain-containing protein</fullName>
    </recommendedName>
</protein>
<dbReference type="Proteomes" id="UP000095009">
    <property type="component" value="Unassembled WGS sequence"/>
</dbReference>
<dbReference type="GO" id="GO:0000917">
    <property type="term" value="P:division septum assembly"/>
    <property type="evidence" value="ECO:0007669"/>
    <property type="project" value="TreeGrafter"/>
</dbReference>
<dbReference type="InterPro" id="IPR053060">
    <property type="entry name" value="Cytokinesis_Signaling_Reg"/>
</dbReference>
<dbReference type="Gene3D" id="2.60.40.640">
    <property type="match status" value="1"/>
</dbReference>
<dbReference type="STRING" id="857566.A0A1E3PMZ1"/>
<dbReference type="OrthoDB" id="4001642at2759"/>
<evidence type="ECO:0000313" key="3">
    <source>
        <dbReference type="Proteomes" id="UP000095009"/>
    </source>
</evidence>
<evidence type="ECO:0000259" key="1">
    <source>
        <dbReference type="SMART" id="SM01017"/>
    </source>
</evidence>
<dbReference type="PANTHER" id="PTHR36419:SF1">
    <property type="entry name" value="RHO1 GEF LOCALIZING PROTEIN 1"/>
    <property type="match status" value="1"/>
</dbReference>
<sequence length="395" mass="44243">MSVPLEVKVNGPPNEDIIRGFPGISATWPRLEGIVEIRSKDADSVLISRVSIALYRTDTINPPSNKPTINGPKKDQSFLVGKELNLFQVSAGKPNEEVIGMDLPFILELPTNRPLPASLSISKTMVESKYQLFVSILYGKQQILHIASPVRIKRYDTLSTFGSFKVPIYKSIRSSDHLVDFDFSLPISSYGPLDSVLAYVKITPNADLKTKIKRIKLLKVSMQIIEIIHFNHEGDDPSERRRRIAKVSEEVDKKLIDGGYTCQLQLDFPTLELKEKDGLISKERQDIPLCAQSGFTTSSALYRLEYALIFKAKLSHSKDIEIEQPITVSPFDHTTCTSFMSSIAEAVEQANRIDRSLKPPFRIYKSTDASALWHLGLSPRRNNNSGSNKLSVLVL</sequence>
<dbReference type="EMBL" id="KV454408">
    <property type="protein sequence ID" value="ODQ66811.1"/>
    <property type="molecule type" value="Genomic_DNA"/>
</dbReference>
<gene>
    <name evidence="2" type="ORF">NADFUDRAFT_50715</name>
</gene>
<name>A0A1E3PMZ1_9ASCO</name>
<reference evidence="2 3" key="1">
    <citation type="journal article" date="2016" name="Proc. Natl. Acad. Sci. U.S.A.">
        <title>Comparative genomics of biotechnologically important yeasts.</title>
        <authorList>
            <person name="Riley R."/>
            <person name="Haridas S."/>
            <person name="Wolfe K.H."/>
            <person name="Lopes M.R."/>
            <person name="Hittinger C.T."/>
            <person name="Goeker M."/>
            <person name="Salamov A.A."/>
            <person name="Wisecaver J.H."/>
            <person name="Long T.M."/>
            <person name="Calvey C.H."/>
            <person name="Aerts A.L."/>
            <person name="Barry K.W."/>
            <person name="Choi C."/>
            <person name="Clum A."/>
            <person name="Coughlan A.Y."/>
            <person name="Deshpande S."/>
            <person name="Douglass A.P."/>
            <person name="Hanson S.J."/>
            <person name="Klenk H.-P."/>
            <person name="LaButti K.M."/>
            <person name="Lapidus A."/>
            <person name="Lindquist E.A."/>
            <person name="Lipzen A.M."/>
            <person name="Meier-Kolthoff J.P."/>
            <person name="Ohm R.A."/>
            <person name="Otillar R.P."/>
            <person name="Pangilinan J.L."/>
            <person name="Peng Y."/>
            <person name="Rokas A."/>
            <person name="Rosa C.A."/>
            <person name="Scheuner C."/>
            <person name="Sibirny A.A."/>
            <person name="Slot J.C."/>
            <person name="Stielow J.B."/>
            <person name="Sun H."/>
            <person name="Kurtzman C.P."/>
            <person name="Blackwell M."/>
            <person name="Grigoriev I.V."/>
            <person name="Jeffries T.W."/>
        </authorList>
    </citation>
    <scope>NUCLEOTIDE SEQUENCE [LARGE SCALE GENOMIC DNA]</scope>
    <source>
        <strain evidence="2 3">DSM 6958</strain>
    </source>
</reference>
<dbReference type="AlphaFoldDB" id="A0A1E3PMZ1"/>
<accession>A0A1E3PMZ1</accession>
<keyword evidence="3" id="KW-1185">Reference proteome</keyword>